<dbReference type="InterPro" id="IPR036457">
    <property type="entry name" value="PPM-type-like_dom_sf"/>
</dbReference>
<organism evidence="4 5">
    <name type="scientific">Pseudothermotoga hypogea DSM 11164 = NBRC 106472</name>
    <dbReference type="NCBI Taxonomy" id="1123384"/>
    <lineage>
        <taxon>Bacteria</taxon>
        <taxon>Thermotogati</taxon>
        <taxon>Thermotogota</taxon>
        <taxon>Thermotogae</taxon>
        <taxon>Thermotogales</taxon>
        <taxon>Thermotogaceae</taxon>
        <taxon>Pseudothermotoga</taxon>
    </lineage>
</organism>
<feature type="coiled-coil region" evidence="2">
    <location>
        <begin position="2"/>
        <end position="65"/>
    </location>
</feature>
<keyword evidence="2" id="KW-0175">Coiled coil</keyword>
<dbReference type="SMART" id="SM00331">
    <property type="entry name" value="PP2C_SIG"/>
    <property type="match status" value="1"/>
</dbReference>
<dbReference type="PATRIC" id="fig|1123384.7.peg.395"/>
<reference evidence="4 5" key="1">
    <citation type="submission" date="2014-01" db="EMBL/GenBank/DDBJ databases">
        <title>Genome sequencing of Thermotog hypogea.</title>
        <authorList>
            <person name="Zhang X."/>
            <person name="Alvare G."/>
            <person name="Fristensky B."/>
            <person name="Chen L."/>
            <person name="Suen T."/>
            <person name="Chen Q."/>
            <person name="Ma K."/>
        </authorList>
    </citation>
    <scope>NUCLEOTIDE SEQUENCE [LARGE SCALE GENOMIC DNA]</scope>
    <source>
        <strain evidence="4 5">DSM 11164</strain>
    </source>
</reference>
<dbReference type="InterPro" id="IPR001932">
    <property type="entry name" value="PPM-type_phosphatase-like_dom"/>
</dbReference>
<dbReference type="PaxDb" id="1123384-AJ81_01995"/>
<feature type="domain" description="PPM-type phosphatase" evidence="3">
    <location>
        <begin position="233"/>
        <end position="446"/>
    </location>
</feature>
<dbReference type="EMBL" id="CP007141">
    <property type="protein sequence ID" value="AJC74645.1"/>
    <property type="molecule type" value="Genomic_DNA"/>
</dbReference>
<accession>A0A0X1KTQ8</accession>
<name>A0A0X1KTQ8_9THEM</name>
<dbReference type="OrthoDB" id="311592at2"/>
<dbReference type="Pfam" id="PF01590">
    <property type="entry name" value="GAF"/>
    <property type="match status" value="1"/>
</dbReference>
<dbReference type="STRING" id="1123384.AJ81_01995"/>
<dbReference type="Pfam" id="PF07228">
    <property type="entry name" value="SpoIIE"/>
    <property type="match status" value="1"/>
</dbReference>
<dbReference type="SUPFAM" id="SSF55781">
    <property type="entry name" value="GAF domain-like"/>
    <property type="match status" value="1"/>
</dbReference>
<dbReference type="Proteomes" id="UP000077469">
    <property type="component" value="Chromosome"/>
</dbReference>
<keyword evidence="5" id="KW-1185">Reference proteome</keyword>
<evidence type="ECO:0000313" key="5">
    <source>
        <dbReference type="Proteomes" id="UP000077469"/>
    </source>
</evidence>
<dbReference type="PANTHER" id="PTHR43156">
    <property type="entry name" value="STAGE II SPORULATION PROTEIN E-RELATED"/>
    <property type="match status" value="1"/>
</dbReference>
<evidence type="ECO:0000259" key="3">
    <source>
        <dbReference type="SMART" id="SM00331"/>
    </source>
</evidence>
<evidence type="ECO:0000256" key="1">
    <source>
        <dbReference type="ARBA" id="ARBA00022801"/>
    </source>
</evidence>
<keyword evidence="1" id="KW-0378">Hydrolase</keyword>
<dbReference type="InterPro" id="IPR029016">
    <property type="entry name" value="GAF-like_dom_sf"/>
</dbReference>
<evidence type="ECO:0000313" key="4">
    <source>
        <dbReference type="EMBL" id="AJC74645.1"/>
    </source>
</evidence>
<dbReference type="PANTHER" id="PTHR43156:SF2">
    <property type="entry name" value="STAGE II SPORULATION PROTEIN E"/>
    <property type="match status" value="1"/>
</dbReference>
<dbReference type="InterPro" id="IPR052016">
    <property type="entry name" value="Bact_Sigma-Reg"/>
</dbReference>
<dbReference type="Gene3D" id="3.30.450.40">
    <property type="match status" value="1"/>
</dbReference>
<dbReference type="GO" id="GO:0016791">
    <property type="term" value="F:phosphatase activity"/>
    <property type="evidence" value="ECO:0007669"/>
    <property type="project" value="TreeGrafter"/>
</dbReference>
<dbReference type="AlphaFoldDB" id="A0A0X1KTQ8"/>
<dbReference type="SUPFAM" id="SSF81606">
    <property type="entry name" value="PP2C-like"/>
    <property type="match status" value="1"/>
</dbReference>
<evidence type="ECO:0000256" key="2">
    <source>
        <dbReference type="SAM" id="Coils"/>
    </source>
</evidence>
<dbReference type="RefSeq" id="WP_031503604.1">
    <property type="nucleotide sequence ID" value="NC_022795.1"/>
</dbReference>
<dbReference type="InterPro" id="IPR003018">
    <property type="entry name" value="GAF"/>
</dbReference>
<proteinExistence type="predicted"/>
<dbReference type="KEGG" id="phy:AJ81_01995"/>
<gene>
    <name evidence="4" type="ORF">AJ81_01995</name>
</gene>
<dbReference type="Gene3D" id="3.60.40.10">
    <property type="entry name" value="PPM-type phosphatase domain"/>
    <property type="match status" value="1"/>
</dbReference>
<protein>
    <recommendedName>
        <fullName evidence="3">PPM-type phosphatase domain-containing protein</fullName>
    </recommendedName>
</protein>
<sequence length="448" mass="50990">MVDNFEALYEKLNRLAKMASDDRILSKKEMFGFLEQVLKQMDQLREEYTKLLQDHLEELSRTYQEIATLFELNSMFANVVDPSEIFEPLTQTLRQTVAFKAIMIELTILGNVLEYEKSFDRQNLIAQAKHLLKDFEGVVLIEPEHGMELKNLLSVPVRSGGTEWGRITLIEKEDGIFTAADRKILEAVAFQMAATCERYTRLRREIERQRIREQLEIAKRIQTSLLPKRLPRSHHFEIAAQMVPAIQVGGDYYDAILIGQCVLVTVADVSGKGIPAALLMTSLRSTLRALVKNAFGLSRLAEELNSVLCEDLEEDRFVTIVLMCLHENGEAHIINAGHNPIVHVRNGQIDLLEARTLPMGIMKDVNYEETVLKLDPLDTLVIYTDGVTEARNQAGEEFGFERLVKTVKKCWNKSADAVMKEIQDELRFFCGDAPQHDDSTLVVVKYFG</sequence>